<evidence type="ECO:0000313" key="4">
    <source>
        <dbReference type="EMBL" id="CAB3782058.1"/>
    </source>
</evidence>
<dbReference type="PANTHER" id="PTHR46797">
    <property type="entry name" value="HTH-TYPE TRANSCRIPTIONAL REGULATOR"/>
    <property type="match status" value="1"/>
</dbReference>
<dbReference type="Gene3D" id="1.10.260.40">
    <property type="entry name" value="lambda repressor-like DNA-binding domains"/>
    <property type="match status" value="1"/>
</dbReference>
<evidence type="ECO:0000256" key="1">
    <source>
        <dbReference type="ARBA" id="ARBA00023125"/>
    </source>
</evidence>
<dbReference type="CDD" id="cd02209">
    <property type="entry name" value="cupin_XRE_C"/>
    <property type="match status" value="1"/>
</dbReference>
<feature type="domain" description="HTH cro/C1-type" evidence="3">
    <location>
        <begin position="57"/>
        <end position="111"/>
    </location>
</feature>
<dbReference type="PROSITE" id="PS50943">
    <property type="entry name" value="HTH_CROC1"/>
    <property type="match status" value="1"/>
</dbReference>
<organism evidence="4 5">
    <name type="scientific">Paraburkholderia caffeinitolerans</name>
    <dbReference type="NCBI Taxonomy" id="1723730"/>
    <lineage>
        <taxon>Bacteria</taxon>
        <taxon>Pseudomonadati</taxon>
        <taxon>Pseudomonadota</taxon>
        <taxon>Betaproteobacteria</taxon>
        <taxon>Burkholderiales</taxon>
        <taxon>Burkholderiaceae</taxon>
        <taxon>Paraburkholderia</taxon>
    </lineage>
</organism>
<feature type="region of interest" description="Disordered" evidence="2">
    <location>
        <begin position="1"/>
        <end position="50"/>
    </location>
</feature>
<dbReference type="Pfam" id="PF01381">
    <property type="entry name" value="HTH_3"/>
    <property type="match status" value="1"/>
</dbReference>
<dbReference type="SUPFAM" id="SSF51182">
    <property type="entry name" value="RmlC-like cupins"/>
    <property type="match status" value="1"/>
</dbReference>
<dbReference type="InterPro" id="IPR011051">
    <property type="entry name" value="RmlC_Cupin_sf"/>
</dbReference>
<dbReference type="RefSeq" id="WP_115783728.1">
    <property type="nucleotide sequence ID" value="NZ_CADIKL010000005.1"/>
</dbReference>
<reference evidence="4 5" key="1">
    <citation type="submission" date="2020-04" db="EMBL/GenBank/DDBJ databases">
        <authorList>
            <person name="De Canck E."/>
        </authorList>
    </citation>
    <scope>NUCLEOTIDE SEQUENCE [LARGE SCALE GENOMIC DNA]</scope>
    <source>
        <strain evidence="4 5">LMG 28688</strain>
    </source>
</reference>
<evidence type="ECO:0000313" key="5">
    <source>
        <dbReference type="Proteomes" id="UP000494119"/>
    </source>
</evidence>
<dbReference type="PANTHER" id="PTHR46797:SF11">
    <property type="entry name" value="HTH-TYPE TRANSCRIPTIONAL REGULATOR PUUR"/>
    <property type="match status" value="1"/>
</dbReference>
<sequence>MQQAAVPRDAEERTSKAKARDSGGAKRKVITANTIPNIERAPVDEPSSDDLNIGNRLRELRIKHGLSIRALAEVAGLTHSTIGQIEANKTSPSVGSMKRILDALRIPMSQFFADAEAQTEEQIFFGKDELIELADGKSLSYRQIGKNLSGKAIMMLTECYAPGADTGEPYSHQAEECGVVISGKLMIVVGGRERCLSKGEAYYFDSRIPHRMFNPFDEVCEVISAVSPPTF</sequence>
<dbReference type="Pfam" id="PF07883">
    <property type="entry name" value="Cupin_2"/>
    <property type="match status" value="1"/>
</dbReference>
<evidence type="ECO:0000256" key="2">
    <source>
        <dbReference type="SAM" id="MobiDB-lite"/>
    </source>
</evidence>
<dbReference type="InterPro" id="IPR050807">
    <property type="entry name" value="TransReg_Diox_bact_type"/>
</dbReference>
<dbReference type="InterPro" id="IPR010982">
    <property type="entry name" value="Lambda_DNA-bd_dom_sf"/>
</dbReference>
<dbReference type="GO" id="GO:0003677">
    <property type="term" value="F:DNA binding"/>
    <property type="evidence" value="ECO:0007669"/>
    <property type="project" value="UniProtKB-KW"/>
</dbReference>
<dbReference type="Proteomes" id="UP000494119">
    <property type="component" value="Unassembled WGS sequence"/>
</dbReference>
<keyword evidence="1" id="KW-0238">DNA-binding</keyword>
<dbReference type="InterPro" id="IPR013096">
    <property type="entry name" value="Cupin_2"/>
</dbReference>
<dbReference type="InterPro" id="IPR001387">
    <property type="entry name" value="Cro/C1-type_HTH"/>
</dbReference>
<keyword evidence="5" id="KW-1185">Reference proteome</keyword>
<dbReference type="GO" id="GO:0005829">
    <property type="term" value="C:cytosol"/>
    <property type="evidence" value="ECO:0007669"/>
    <property type="project" value="TreeGrafter"/>
</dbReference>
<dbReference type="Gene3D" id="2.60.120.10">
    <property type="entry name" value="Jelly Rolls"/>
    <property type="match status" value="1"/>
</dbReference>
<dbReference type="CDD" id="cd00093">
    <property type="entry name" value="HTH_XRE"/>
    <property type="match status" value="1"/>
</dbReference>
<dbReference type="EMBL" id="CADIKL010000005">
    <property type="protein sequence ID" value="CAB3782058.1"/>
    <property type="molecule type" value="Genomic_DNA"/>
</dbReference>
<proteinExistence type="predicted"/>
<accession>A0A6J5FKV7</accession>
<protein>
    <submittedName>
        <fullName evidence="4">HTH-type transcriptional regulator PuuR</fullName>
    </submittedName>
</protein>
<dbReference type="AlphaFoldDB" id="A0A6J5FKV7"/>
<gene>
    <name evidence="4" type="primary">puuR_2</name>
    <name evidence="4" type="ORF">LMG28688_01418</name>
</gene>
<dbReference type="GO" id="GO:0003700">
    <property type="term" value="F:DNA-binding transcription factor activity"/>
    <property type="evidence" value="ECO:0007669"/>
    <property type="project" value="TreeGrafter"/>
</dbReference>
<feature type="compositionally biased region" description="Basic and acidic residues" evidence="2">
    <location>
        <begin position="8"/>
        <end position="24"/>
    </location>
</feature>
<dbReference type="InterPro" id="IPR014710">
    <property type="entry name" value="RmlC-like_jellyroll"/>
</dbReference>
<dbReference type="SUPFAM" id="SSF47413">
    <property type="entry name" value="lambda repressor-like DNA-binding domains"/>
    <property type="match status" value="1"/>
</dbReference>
<dbReference type="SMART" id="SM00530">
    <property type="entry name" value="HTH_XRE"/>
    <property type="match status" value="1"/>
</dbReference>
<evidence type="ECO:0000259" key="3">
    <source>
        <dbReference type="PROSITE" id="PS50943"/>
    </source>
</evidence>
<name>A0A6J5FKV7_9BURK</name>